<reference evidence="6" key="1">
    <citation type="journal article" date="2019" name="Int. J. Syst. Evol. Microbiol.">
        <title>The Global Catalogue of Microorganisms (GCM) 10K type strain sequencing project: providing services to taxonomists for standard genome sequencing and annotation.</title>
        <authorList>
            <consortium name="The Broad Institute Genomics Platform"/>
            <consortium name="The Broad Institute Genome Sequencing Center for Infectious Disease"/>
            <person name="Wu L."/>
            <person name="Ma J."/>
        </authorList>
    </citation>
    <scope>NUCLEOTIDE SEQUENCE [LARGE SCALE GENOMIC DNA]</scope>
    <source>
        <strain evidence="6">IBRC-M 10906</strain>
    </source>
</reference>
<feature type="compositionally biased region" description="Polar residues" evidence="1">
    <location>
        <begin position="339"/>
        <end position="348"/>
    </location>
</feature>
<dbReference type="NCBIfam" id="TIGR00996">
    <property type="entry name" value="Mtu_fam_mce"/>
    <property type="match status" value="1"/>
</dbReference>
<protein>
    <submittedName>
        <fullName evidence="5">MCE family protein</fullName>
    </submittedName>
</protein>
<evidence type="ECO:0000259" key="3">
    <source>
        <dbReference type="Pfam" id="PF02470"/>
    </source>
</evidence>
<dbReference type="EMBL" id="JBHUOF010000021">
    <property type="protein sequence ID" value="MFD2801142.1"/>
    <property type="molecule type" value="Genomic_DNA"/>
</dbReference>
<proteinExistence type="predicted"/>
<keyword evidence="2" id="KW-0812">Transmembrane</keyword>
<keyword evidence="6" id="KW-1185">Reference proteome</keyword>
<feature type="region of interest" description="Disordered" evidence="1">
    <location>
        <begin position="338"/>
        <end position="410"/>
    </location>
</feature>
<dbReference type="Proteomes" id="UP001597478">
    <property type="component" value="Unassembled WGS sequence"/>
</dbReference>
<accession>A0ABW5WDF6</accession>
<evidence type="ECO:0000313" key="5">
    <source>
        <dbReference type="EMBL" id="MFD2801142.1"/>
    </source>
</evidence>
<gene>
    <name evidence="5" type="ORF">ACFS2C_17250</name>
</gene>
<feature type="domain" description="Mce/MlaD" evidence="3">
    <location>
        <begin position="41"/>
        <end position="116"/>
    </location>
</feature>
<dbReference type="RefSeq" id="WP_377391278.1">
    <property type="nucleotide sequence ID" value="NZ_JBHSAN010000024.1"/>
</dbReference>
<evidence type="ECO:0000313" key="6">
    <source>
        <dbReference type="Proteomes" id="UP001597478"/>
    </source>
</evidence>
<feature type="domain" description="Mammalian cell entry C-terminal" evidence="4">
    <location>
        <begin position="127"/>
        <end position="286"/>
    </location>
</feature>
<comment type="caution">
    <text evidence="5">The sequence shown here is derived from an EMBL/GenBank/DDBJ whole genome shotgun (WGS) entry which is preliminary data.</text>
</comment>
<keyword evidence="2" id="KW-0472">Membrane</keyword>
<dbReference type="PANTHER" id="PTHR33371:SF19">
    <property type="entry name" value="MCE-FAMILY PROTEIN MCE4A"/>
    <property type="match status" value="1"/>
</dbReference>
<dbReference type="InterPro" id="IPR052336">
    <property type="entry name" value="MlaD_Phospholipid_Transporter"/>
</dbReference>
<sequence length="429" mass="44874">MVRDTSTATLAVRGIVVAVAVLLGAGALVAVGTGASFTAAPTITAVLPASAGPIRANSPVQYHGVTVGRLAAVDGDLDGATLTLRMDAELIGQVPANVEVRLLPRSLFGDQYIDLAVPAGDRPRGGLSGGVTLAADTSGRTVQLYDTYARFYDVITQLRPADLQVALTALSDTLRGRGAELGTMIDYAAALMDEAPPLLDSLGEDITTVARLSREVSGAAPDLLRSLDNAVALSRTVVSERDSLREVLAAGIEGTASAERLLVDHGERVVQLTEAARPVSEVLSRYPHIAGEALDAAGFFLDGGKRVFSSGLFKIEAGLTFDQPYPYTAEDCPRYPGLNGQNCGQAPSSRYERQFPQPLPRQARQQEPPHPEPPPTGGVTGPVGSSQEKEAMRRLGPLVPGLPGGTADEPDLLALLLGPLVRGERVVVP</sequence>
<keyword evidence="2" id="KW-1133">Transmembrane helix</keyword>
<evidence type="ECO:0000259" key="4">
    <source>
        <dbReference type="Pfam" id="PF11887"/>
    </source>
</evidence>
<organism evidence="5 6">
    <name type="scientific">Prauserella oleivorans</name>
    <dbReference type="NCBI Taxonomy" id="1478153"/>
    <lineage>
        <taxon>Bacteria</taxon>
        <taxon>Bacillati</taxon>
        <taxon>Actinomycetota</taxon>
        <taxon>Actinomycetes</taxon>
        <taxon>Pseudonocardiales</taxon>
        <taxon>Pseudonocardiaceae</taxon>
        <taxon>Prauserella</taxon>
    </lineage>
</organism>
<dbReference type="PANTHER" id="PTHR33371">
    <property type="entry name" value="INTERMEMBRANE PHOSPHOLIPID TRANSPORT SYSTEM BINDING PROTEIN MLAD-RELATED"/>
    <property type="match status" value="1"/>
</dbReference>
<dbReference type="InterPro" id="IPR024516">
    <property type="entry name" value="Mce_C"/>
</dbReference>
<name>A0ABW5WDF6_9PSEU</name>
<feature type="transmembrane region" description="Helical" evidence="2">
    <location>
        <begin position="12"/>
        <end position="37"/>
    </location>
</feature>
<dbReference type="Pfam" id="PF11887">
    <property type="entry name" value="Mce4_CUP1"/>
    <property type="match status" value="1"/>
</dbReference>
<evidence type="ECO:0000256" key="2">
    <source>
        <dbReference type="SAM" id="Phobius"/>
    </source>
</evidence>
<dbReference type="InterPro" id="IPR005693">
    <property type="entry name" value="Mce"/>
</dbReference>
<dbReference type="Pfam" id="PF02470">
    <property type="entry name" value="MlaD"/>
    <property type="match status" value="1"/>
</dbReference>
<dbReference type="InterPro" id="IPR003399">
    <property type="entry name" value="Mce/MlaD"/>
</dbReference>
<evidence type="ECO:0000256" key="1">
    <source>
        <dbReference type="SAM" id="MobiDB-lite"/>
    </source>
</evidence>